<dbReference type="InterPro" id="IPR029012">
    <property type="entry name" value="Helix_hairpin_bin_sf"/>
</dbReference>
<gene>
    <name evidence="9" type="ORF">SAMEA4029009_CIC11G00000002677</name>
</gene>
<evidence type="ECO:0000313" key="10">
    <source>
        <dbReference type="Proteomes" id="UP000182259"/>
    </source>
</evidence>
<dbReference type="GO" id="GO:0005684">
    <property type="term" value="C:U2-type spliceosomal complex"/>
    <property type="evidence" value="ECO:0007669"/>
    <property type="project" value="UniProtKB-ARBA"/>
</dbReference>
<evidence type="ECO:0000256" key="3">
    <source>
        <dbReference type="ARBA" id="ARBA00019194"/>
    </source>
</evidence>
<sequence>MSRNKEKAQSALNRYQAQVSREAGVLESDPSQRPKYVQSVESLPQAEKWRQTIVTEISVKLTKINDPTCPTSEIRELNDSLNKLHREKRAWEYHIKNLGGNDYISYGSQVQGINVKGTRYYGRARELEEVKMSKGREEGKNERVETQKRNPALDYYGIYDDLDDAEGEGPYGSASWNVPIDYDKINVMAEINTALGEKILPAPFVVRKDNKEKLPTSADVEKWLVEKKRAELLAQLGL</sequence>
<dbReference type="GO" id="GO:0000350">
    <property type="term" value="P:generation of catalytic spliceosome for second transesterification step"/>
    <property type="evidence" value="ECO:0007669"/>
    <property type="project" value="InterPro"/>
</dbReference>
<dbReference type="FunFam" id="1.10.287.660:FF:000001">
    <property type="entry name" value="pre-mRNA-splicing factor ISY1 homolog"/>
    <property type="match status" value="1"/>
</dbReference>
<dbReference type="SUPFAM" id="SSF140102">
    <property type="entry name" value="ISY1 domain-like"/>
    <property type="match status" value="1"/>
</dbReference>
<comment type="subcellular location">
    <subcellularLocation>
        <location evidence="1">Nucleus</location>
    </subcellularLocation>
</comment>
<keyword evidence="4" id="KW-0747">Spliceosome</keyword>
<keyword evidence="4" id="KW-0507">mRNA processing</keyword>
<comment type="similarity">
    <text evidence="2">Belongs to the ISY1 family.</text>
</comment>
<evidence type="ECO:0000256" key="2">
    <source>
        <dbReference type="ARBA" id="ARBA00007002"/>
    </source>
</evidence>
<dbReference type="GO" id="GO:0000974">
    <property type="term" value="C:Prp19 complex"/>
    <property type="evidence" value="ECO:0007669"/>
    <property type="project" value="UniProtKB-ARBA"/>
</dbReference>
<dbReference type="InterPro" id="IPR009360">
    <property type="entry name" value="Isy1"/>
</dbReference>
<dbReference type="Proteomes" id="UP000182259">
    <property type="component" value="Chromosome I"/>
</dbReference>
<keyword evidence="6" id="KW-0539">Nucleus</keyword>
<evidence type="ECO:0000313" key="9">
    <source>
        <dbReference type="EMBL" id="SGZ50088.1"/>
    </source>
</evidence>
<reference evidence="9 10" key="1">
    <citation type="submission" date="2016-10" db="EMBL/GenBank/DDBJ databases">
        <authorList>
            <person name="de Groot N.N."/>
        </authorList>
    </citation>
    <scope>NUCLEOTIDE SEQUENCE [LARGE SCALE GENOMIC DNA]</scope>
    <source>
        <strain evidence="9 10">PYCC 4715</strain>
    </source>
</reference>
<dbReference type="Pfam" id="PF06246">
    <property type="entry name" value="Isy1"/>
    <property type="match status" value="1"/>
</dbReference>
<dbReference type="EMBL" id="LT635764">
    <property type="protein sequence ID" value="SGZ50088.1"/>
    <property type="molecule type" value="Genomic_DNA"/>
</dbReference>
<feature type="region of interest" description="Disordered" evidence="8">
    <location>
        <begin position="1"/>
        <end position="37"/>
    </location>
</feature>
<name>A0A1L0D280_9ASCO</name>
<dbReference type="Gene3D" id="1.10.287.660">
    <property type="entry name" value="Helix hairpin bin"/>
    <property type="match status" value="1"/>
</dbReference>
<evidence type="ECO:0000256" key="1">
    <source>
        <dbReference type="ARBA" id="ARBA00004123"/>
    </source>
</evidence>
<organism evidence="9 10">
    <name type="scientific">Sungouiella intermedia</name>
    <dbReference type="NCBI Taxonomy" id="45354"/>
    <lineage>
        <taxon>Eukaryota</taxon>
        <taxon>Fungi</taxon>
        <taxon>Dikarya</taxon>
        <taxon>Ascomycota</taxon>
        <taxon>Saccharomycotina</taxon>
        <taxon>Pichiomycetes</taxon>
        <taxon>Metschnikowiaceae</taxon>
        <taxon>Sungouiella</taxon>
    </lineage>
</organism>
<dbReference type="PANTHER" id="PTHR13021">
    <property type="entry name" value="PRE-MRNA-SPLICING FACTOR ISY1"/>
    <property type="match status" value="1"/>
</dbReference>
<evidence type="ECO:0000256" key="7">
    <source>
        <dbReference type="ARBA" id="ARBA00073166"/>
    </source>
</evidence>
<dbReference type="AlphaFoldDB" id="A0A1L0D280"/>
<evidence type="ECO:0000256" key="8">
    <source>
        <dbReference type="SAM" id="MobiDB-lite"/>
    </source>
</evidence>
<dbReference type="InterPro" id="IPR037200">
    <property type="entry name" value="Isy1_sf"/>
</dbReference>
<accession>A0A1L0D280</accession>
<dbReference type="GO" id="GO:0071014">
    <property type="term" value="C:post-mRNA release spliceosomal complex"/>
    <property type="evidence" value="ECO:0007669"/>
    <property type="project" value="UniProtKB-ARBA"/>
</dbReference>
<evidence type="ECO:0000256" key="6">
    <source>
        <dbReference type="ARBA" id="ARBA00023242"/>
    </source>
</evidence>
<protein>
    <recommendedName>
        <fullName evidence="3">Pre-mRNA-splicing factor ISY1</fullName>
    </recommendedName>
    <alternativeName>
        <fullName evidence="7">Pre-mRNA-splicing factor isy1</fullName>
    </alternativeName>
</protein>
<evidence type="ECO:0000256" key="4">
    <source>
        <dbReference type="ARBA" id="ARBA00022728"/>
    </source>
</evidence>
<proteinExistence type="inferred from homology"/>
<keyword evidence="5" id="KW-0508">mRNA splicing</keyword>
<evidence type="ECO:0000256" key="5">
    <source>
        <dbReference type="ARBA" id="ARBA00023187"/>
    </source>
</evidence>
<feature type="compositionally biased region" description="Polar residues" evidence="8">
    <location>
        <begin position="10"/>
        <end position="19"/>
    </location>
</feature>